<dbReference type="Proteomes" id="UP001157502">
    <property type="component" value="Chromosome 35"/>
</dbReference>
<protein>
    <submittedName>
        <fullName evidence="1">Uncharacterized protein</fullName>
    </submittedName>
</protein>
<keyword evidence="2" id="KW-1185">Reference proteome</keyword>
<evidence type="ECO:0000313" key="2">
    <source>
        <dbReference type="Proteomes" id="UP001157502"/>
    </source>
</evidence>
<organism evidence="1 2">
    <name type="scientific">Dallia pectoralis</name>
    <name type="common">Alaska blackfish</name>
    <dbReference type="NCBI Taxonomy" id="75939"/>
    <lineage>
        <taxon>Eukaryota</taxon>
        <taxon>Metazoa</taxon>
        <taxon>Chordata</taxon>
        <taxon>Craniata</taxon>
        <taxon>Vertebrata</taxon>
        <taxon>Euteleostomi</taxon>
        <taxon>Actinopterygii</taxon>
        <taxon>Neopterygii</taxon>
        <taxon>Teleostei</taxon>
        <taxon>Protacanthopterygii</taxon>
        <taxon>Esociformes</taxon>
        <taxon>Umbridae</taxon>
        <taxon>Dallia</taxon>
    </lineage>
</organism>
<dbReference type="EMBL" id="CM055762">
    <property type="protein sequence ID" value="KAJ7985850.1"/>
    <property type="molecule type" value="Genomic_DNA"/>
</dbReference>
<comment type="caution">
    <text evidence="1">The sequence shown here is derived from an EMBL/GenBank/DDBJ whole genome shotgun (WGS) entry which is preliminary data.</text>
</comment>
<gene>
    <name evidence="1" type="ORF">DPEC_G00344750</name>
</gene>
<proteinExistence type="predicted"/>
<name>A0ACC2F3G9_DALPE</name>
<evidence type="ECO:0000313" key="1">
    <source>
        <dbReference type="EMBL" id="KAJ7985850.1"/>
    </source>
</evidence>
<reference evidence="1" key="1">
    <citation type="submission" date="2021-05" db="EMBL/GenBank/DDBJ databases">
        <authorList>
            <person name="Pan Q."/>
            <person name="Jouanno E."/>
            <person name="Zahm M."/>
            <person name="Klopp C."/>
            <person name="Cabau C."/>
            <person name="Louis A."/>
            <person name="Berthelot C."/>
            <person name="Parey E."/>
            <person name="Roest Crollius H."/>
            <person name="Montfort J."/>
            <person name="Robinson-Rechavi M."/>
            <person name="Bouchez O."/>
            <person name="Lampietro C."/>
            <person name="Lopez Roques C."/>
            <person name="Donnadieu C."/>
            <person name="Postlethwait J."/>
            <person name="Bobe J."/>
            <person name="Dillon D."/>
            <person name="Chandos A."/>
            <person name="von Hippel F."/>
            <person name="Guiguen Y."/>
        </authorList>
    </citation>
    <scope>NUCLEOTIDE SEQUENCE</scope>
    <source>
        <strain evidence="1">YG-Jan2019</strain>
    </source>
</reference>
<accession>A0ACC2F3G9</accession>
<sequence length="226" mass="25088">MASRPRVRYYEAGATVSSKLSGGLAFLIQMGTTRSRRIPEARDNQRSRLAFPRGKGAGGVKAEQDTSFQLWPGSRCPPLACVPYAPNPPLRTESQDCVARPLERVLGGLRRCQSAVPGRRGGGLGGRRPNGEVAAGSALDRGSRLRSRFERILYLCEGGRRGVDRELEHLREPVHFLSAGDCLRHLGRRDTHDNRLTTSPLKSRTVRRVQPQPVSRRRRTSKCRPS</sequence>